<gene>
    <name evidence="8" type="ORF">Vse01_19940</name>
</gene>
<accession>A0A9W5UR58</accession>
<organism evidence="8 9">
    <name type="scientific">Micromonospora sediminimaris</name>
    <dbReference type="NCBI Taxonomy" id="547162"/>
    <lineage>
        <taxon>Bacteria</taxon>
        <taxon>Bacillati</taxon>
        <taxon>Actinomycetota</taxon>
        <taxon>Actinomycetes</taxon>
        <taxon>Micromonosporales</taxon>
        <taxon>Micromonosporaceae</taxon>
        <taxon>Micromonospora</taxon>
    </lineage>
</organism>
<evidence type="ECO:0000256" key="5">
    <source>
        <dbReference type="ARBA" id="ARBA00023136"/>
    </source>
</evidence>
<dbReference type="CDD" id="cd06173">
    <property type="entry name" value="MFS_MefA_like"/>
    <property type="match status" value="1"/>
</dbReference>
<feature type="transmembrane region" description="Helical" evidence="7">
    <location>
        <begin position="39"/>
        <end position="61"/>
    </location>
</feature>
<feature type="transmembrane region" description="Helical" evidence="7">
    <location>
        <begin position="273"/>
        <end position="294"/>
    </location>
</feature>
<evidence type="ECO:0000256" key="3">
    <source>
        <dbReference type="ARBA" id="ARBA00022692"/>
    </source>
</evidence>
<dbReference type="PANTHER" id="PTHR23513:SF6">
    <property type="entry name" value="MAJOR FACILITATOR SUPERFAMILY ASSOCIATED DOMAIN-CONTAINING PROTEIN"/>
    <property type="match status" value="1"/>
</dbReference>
<dbReference type="InterPro" id="IPR011701">
    <property type="entry name" value="MFS"/>
</dbReference>
<comment type="caution">
    <text evidence="8">The sequence shown here is derived from an EMBL/GenBank/DDBJ whole genome shotgun (WGS) entry which is preliminary data.</text>
</comment>
<keyword evidence="4 7" id="KW-1133">Transmembrane helix</keyword>
<dbReference type="InterPro" id="IPR036259">
    <property type="entry name" value="MFS_trans_sf"/>
</dbReference>
<evidence type="ECO:0000256" key="2">
    <source>
        <dbReference type="ARBA" id="ARBA00022475"/>
    </source>
</evidence>
<evidence type="ECO:0000256" key="7">
    <source>
        <dbReference type="SAM" id="Phobius"/>
    </source>
</evidence>
<name>A0A9W5UR58_9ACTN</name>
<feature type="transmembrane region" description="Helical" evidence="7">
    <location>
        <begin position="239"/>
        <end position="261"/>
    </location>
</feature>
<sequence length="422" mass="42515">MRRNAILFVAVSLLSGLGGSAMALVTGIWILDLTGSPGLAALAGLCGYAPTLGGPWLGVLVDRLPRRPLVIAANLTLAATLPSLLAVRGPGQVWLLFCVATVYGIAYVLVDAGESALLPAALSPVQLGRVNGWRSSAQEGVKLVAPLAGAGLYTWQGGHLVALLAAGLPALAAAGFAALRLTRTPPPVAQPDRGVRVGLAVLFGAASIRRPVVLAGVAIGMSGFTTAAGYAVVTDTLGLPATFLGVLLSAQGAGSVAAGLVAGRLISRLGPTAVALAGTGLFALSCLVRCLPWWPGVVTASVLGGLGLPWALVAAVTAVQTHSPDALLGRVAATANTVMFGPIAAMTPLGSAAVLLGPRPPLVLAAAVCLTVCTLTWRRRRDRSPSRPSPASPGRPGLTSRAAPDGVNARRAPGTRIRQPSR</sequence>
<reference evidence="8" key="1">
    <citation type="submission" date="2021-01" db="EMBL/GenBank/DDBJ databases">
        <title>Whole genome shotgun sequence of Verrucosispora sediminis NBRC 107745.</title>
        <authorList>
            <person name="Komaki H."/>
            <person name="Tamura T."/>
        </authorList>
    </citation>
    <scope>NUCLEOTIDE SEQUENCE</scope>
    <source>
        <strain evidence="8">NBRC 107745</strain>
    </source>
</reference>
<dbReference type="AlphaFoldDB" id="A0A9W5UR58"/>
<evidence type="ECO:0000256" key="1">
    <source>
        <dbReference type="ARBA" id="ARBA00004651"/>
    </source>
</evidence>
<evidence type="ECO:0000313" key="9">
    <source>
        <dbReference type="Proteomes" id="UP000607311"/>
    </source>
</evidence>
<dbReference type="Pfam" id="PF07690">
    <property type="entry name" value="MFS_1"/>
    <property type="match status" value="1"/>
</dbReference>
<proteinExistence type="predicted"/>
<dbReference type="PANTHER" id="PTHR23513">
    <property type="entry name" value="INTEGRAL MEMBRANE EFFLUX PROTEIN-RELATED"/>
    <property type="match status" value="1"/>
</dbReference>
<dbReference type="Gene3D" id="1.20.1250.20">
    <property type="entry name" value="MFS general substrate transporter like domains"/>
    <property type="match status" value="2"/>
</dbReference>
<evidence type="ECO:0000256" key="4">
    <source>
        <dbReference type="ARBA" id="ARBA00022989"/>
    </source>
</evidence>
<keyword evidence="5 7" id="KW-0472">Membrane</keyword>
<feature type="transmembrane region" description="Helical" evidence="7">
    <location>
        <begin position="212"/>
        <end position="233"/>
    </location>
</feature>
<feature type="transmembrane region" description="Helical" evidence="7">
    <location>
        <begin position="361"/>
        <end position="377"/>
    </location>
</feature>
<keyword evidence="3 7" id="KW-0812">Transmembrane</keyword>
<keyword evidence="9" id="KW-1185">Reference proteome</keyword>
<dbReference type="SUPFAM" id="SSF103473">
    <property type="entry name" value="MFS general substrate transporter"/>
    <property type="match status" value="1"/>
</dbReference>
<protein>
    <submittedName>
        <fullName evidence="8">MFS transporter</fullName>
    </submittedName>
</protein>
<dbReference type="GO" id="GO:0005886">
    <property type="term" value="C:plasma membrane"/>
    <property type="evidence" value="ECO:0007669"/>
    <property type="project" value="UniProtKB-SubCell"/>
</dbReference>
<dbReference type="Proteomes" id="UP000607311">
    <property type="component" value="Unassembled WGS sequence"/>
</dbReference>
<feature type="transmembrane region" description="Helical" evidence="7">
    <location>
        <begin position="331"/>
        <end position="355"/>
    </location>
</feature>
<feature type="transmembrane region" description="Helical" evidence="7">
    <location>
        <begin position="300"/>
        <end position="319"/>
    </location>
</feature>
<dbReference type="EMBL" id="BOPD01000011">
    <property type="protein sequence ID" value="GIJ32846.1"/>
    <property type="molecule type" value="Genomic_DNA"/>
</dbReference>
<feature type="region of interest" description="Disordered" evidence="6">
    <location>
        <begin position="380"/>
        <end position="422"/>
    </location>
</feature>
<evidence type="ECO:0000256" key="6">
    <source>
        <dbReference type="SAM" id="MobiDB-lite"/>
    </source>
</evidence>
<dbReference type="RefSeq" id="WP_093405786.1">
    <property type="nucleotide sequence ID" value="NZ_BOPD01000011.1"/>
</dbReference>
<feature type="transmembrane region" description="Helical" evidence="7">
    <location>
        <begin position="93"/>
        <end position="110"/>
    </location>
</feature>
<evidence type="ECO:0000313" key="8">
    <source>
        <dbReference type="EMBL" id="GIJ32846.1"/>
    </source>
</evidence>
<dbReference type="GO" id="GO:0022857">
    <property type="term" value="F:transmembrane transporter activity"/>
    <property type="evidence" value="ECO:0007669"/>
    <property type="project" value="InterPro"/>
</dbReference>
<dbReference type="OrthoDB" id="3460055at2"/>
<keyword evidence="2" id="KW-1003">Cell membrane</keyword>
<comment type="subcellular location">
    <subcellularLocation>
        <location evidence="1">Cell membrane</location>
        <topology evidence="1">Multi-pass membrane protein</topology>
    </subcellularLocation>
</comment>